<accession>A0A0P7BMG5</accession>
<reference evidence="9 10" key="1">
    <citation type="submission" date="2015-09" db="EMBL/GenBank/DDBJ databases">
        <title>Draft genome of a European isolate of the apple canker pathogen Neonectria ditissima.</title>
        <authorList>
            <person name="Gomez-Cortecero A."/>
            <person name="Harrison R.J."/>
            <person name="Armitage A.D."/>
        </authorList>
    </citation>
    <scope>NUCLEOTIDE SEQUENCE [LARGE SCALE GENOMIC DNA]</scope>
    <source>
        <strain evidence="9 10">R09/05</strain>
    </source>
</reference>
<comment type="caution">
    <text evidence="9">The sequence shown here is derived from an EMBL/GenBank/DDBJ whole genome shotgun (WGS) entry which is preliminary data.</text>
</comment>
<comment type="similarity">
    <text evidence="1">Belongs to the alpha-carbonic anhydrase family.</text>
</comment>
<dbReference type="AlphaFoldDB" id="A0A0P7BMG5"/>
<keyword evidence="4" id="KW-0862">Zinc</keyword>
<keyword evidence="3" id="KW-0479">Metal-binding</keyword>
<feature type="chain" id="PRO_5006135989" description="carbonic anhydrase" evidence="7">
    <location>
        <begin position="21"/>
        <end position="313"/>
    </location>
</feature>
<evidence type="ECO:0000256" key="5">
    <source>
        <dbReference type="ARBA" id="ARBA00023239"/>
    </source>
</evidence>
<dbReference type="STRING" id="78410.A0A0P7BMG5"/>
<proteinExistence type="inferred from homology"/>
<organism evidence="9 10">
    <name type="scientific">Neonectria ditissima</name>
    <dbReference type="NCBI Taxonomy" id="78410"/>
    <lineage>
        <taxon>Eukaryota</taxon>
        <taxon>Fungi</taxon>
        <taxon>Dikarya</taxon>
        <taxon>Ascomycota</taxon>
        <taxon>Pezizomycotina</taxon>
        <taxon>Sordariomycetes</taxon>
        <taxon>Hypocreomycetidae</taxon>
        <taxon>Hypocreales</taxon>
        <taxon>Nectriaceae</taxon>
        <taxon>Neonectria</taxon>
    </lineage>
</organism>
<dbReference type="PANTHER" id="PTHR18952">
    <property type="entry name" value="CARBONIC ANHYDRASE"/>
    <property type="match status" value="1"/>
</dbReference>
<feature type="signal peptide" evidence="7">
    <location>
        <begin position="1"/>
        <end position="20"/>
    </location>
</feature>
<dbReference type="EC" id="4.2.1.1" evidence="2"/>
<dbReference type="InterPro" id="IPR023561">
    <property type="entry name" value="Carbonic_anhydrase_a-class"/>
</dbReference>
<dbReference type="InterPro" id="IPR041891">
    <property type="entry name" value="Alpha_CA_prokaryot-like"/>
</dbReference>
<keyword evidence="5" id="KW-0456">Lyase</keyword>
<dbReference type="PANTHER" id="PTHR18952:SF265">
    <property type="entry name" value="CARBONIC ANHYDRASE"/>
    <property type="match status" value="1"/>
</dbReference>
<evidence type="ECO:0000259" key="8">
    <source>
        <dbReference type="PROSITE" id="PS51144"/>
    </source>
</evidence>
<dbReference type="SMART" id="SM01057">
    <property type="entry name" value="Carb_anhydrase"/>
    <property type="match status" value="1"/>
</dbReference>
<name>A0A0P7BMG5_9HYPO</name>
<feature type="domain" description="Alpha-carbonic anhydrase" evidence="8">
    <location>
        <begin position="40"/>
        <end position="313"/>
    </location>
</feature>
<gene>
    <name evidence="9" type="ORF">AK830_g1649</name>
</gene>
<dbReference type="Pfam" id="PF00194">
    <property type="entry name" value="Carb_anhydrase"/>
    <property type="match status" value="1"/>
</dbReference>
<dbReference type="SUPFAM" id="SSF51069">
    <property type="entry name" value="Carbonic anhydrase"/>
    <property type="match status" value="1"/>
</dbReference>
<dbReference type="EMBL" id="LKCW01000013">
    <property type="protein sequence ID" value="KPM44954.1"/>
    <property type="molecule type" value="Genomic_DNA"/>
</dbReference>
<keyword evidence="7" id="KW-0732">Signal</keyword>
<sequence>MAPSTVVFGLLAVFVSRALASCAYGTHLHPRAEEGAFEAPKFGYIGPLGPTNWQGLDAANDLCATGSNQSPIDMVASSFTVVPGSELGLKIPDMEEGAEFENLGTNVEVIAEGGTISVGDVEYTLQQFHFHLPSEHLDNGTSMAMEMHMVWQSEDEKIAVIGVYIDLDDGAAAAAAKSKSKTRKSRSHVARAAKALENKSTTVKAATASTLLETILGSVDQIPTPGDVVTTEPLVMSELVETLVAGSFQSYSGSLTTPPCSEGVSWFVSTQSLSIKTATFLKARSVLGFNSRFPQNAPGESNIISVALTSKGH</sequence>
<dbReference type="GO" id="GO:0004089">
    <property type="term" value="F:carbonate dehydratase activity"/>
    <property type="evidence" value="ECO:0007669"/>
    <property type="project" value="UniProtKB-EC"/>
</dbReference>
<dbReference type="CDD" id="cd03124">
    <property type="entry name" value="alpha_CA_prokaryotic_like"/>
    <property type="match status" value="1"/>
</dbReference>
<keyword evidence="10" id="KW-1185">Reference proteome</keyword>
<dbReference type="Gene3D" id="3.10.200.10">
    <property type="entry name" value="Alpha carbonic anhydrase"/>
    <property type="match status" value="1"/>
</dbReference>
<evidence type="ECO:0000256" key="7">
    <source>
        <dbReference type="SAM" id="SignalP"/>
    </source>
</evidence>
<dbReference type="InterPro" id="IPR001148">
    <property type="entry name" value="CA_dom"/>
</dbReference>
<dbReference type="PROSITE" id="PS51144">
    <property type="entry name" value="ALPHA_CA_2"/>
    <property type="match status" value="1"/>
</dbReference>
<comment type="catalytic activity">
    <reaction evidence="6">
        <text>hydrogencarbonate + H(+) = CO2 + H2O</text>
        <dbReference type="Rhea" id="RHEA:10748"/>
        <dbReference type="ChEBI" id="CHEBI:15377"/>
        <dbReference type="ChEBI" id="CHEBI:15378"/>
        <dbReference type="ChEBI" id="CHEBI:16526"/>
        <dbReference type="ChEBI" id="CHEBI:17544"/>
        <dbReference type="EC" id="4.2.1.1"/>
    </reaction>
</comment>
<evidence type="ECO:0000313" key="9">
    <source>
        <dbReference type="EMBL" id="KPM44954.1"/>
    </source>
</evidence>
<protein>
    <recommendedName>
        <fullName evidence="2">carbonic anhydrase</fullName>
        <ecNumber evidence="2">4.2.1.1</ecNumber>
    </recommendedName>
</protein>
<dbReference type="Proteomes" id="UP000050424">
    <property type="component" value="Unassembled WGS sequence"/>
</dbReference>
<dbReference type="GO" id="GO:0008270">
    <property type="term" value="F:zinc ion binding"/>
    <property type="evidence" value="ECO:0007669"/>
    <property type="project" value="InterPro"/>
</dbReference>
<evidence type="ECO:0000313" key="10">
    <source>
        <dbReference type="Proteomes" id="UP000050424"/>
    </source>
</evidence>
<evidence type="ECO:0000256" key="4">
    <source>
        <dbReference type="ARBA" id="ARBA00022833"/>
    </source>
</evidence>
<evidence type="ECO:0000256" key="3">
    <source>
        <dbReference type="ARBA" id="ARBA00022723"/>
    </source>
</evidence>
<dbReference type="OrthoDB" id="429145at2759"/>
<evidence type="ECO:0000256" key="1">
    <source>
        <dbReference type="ARBA" id="ARBA00010718"/>
    </source>
</evidence>
<dbReference type="InterPro" id="IPR036398">
    <property type="entry name" value="CA_dom_sf"/>
</dbReference>
<evidence type="ECO:0000256" key="2">
    <source>
        <dbReference type="ARBA" id="ARBA00012925"/>
    </source>
</evidence>
<evidence type="ECO:0000256" key="6">
    <source>
        <dbReference type="ARBA" id="ARBA00048348"/>
    </source>
</evidence>